<sequence>MKQLATLESRFWGEIHAPGTDAPFVVRGPTYLKDKKKIPAGLTQFVFAAMDLIEVPHVVQHVARFLPSIRDSGLPFAIIINLIIPGNPLLGVVATFATEQHPNQILVNPPSRPMEEEHDWQPFDFVLHKFLHGSTEQRNSMLKLIPHIAAGSWPIKQAVGTTPVILGKALKTTYHVTPQYIEIDIDISANKVASYVTGLVRGATKSLVIDMGFVLEGTTPWEVPEALLGAMRLNHLDLAFAKKCSPLAN</sequence>
<comment type="caution">
    <text evidence="2">The sequence shown here is derived from an EMBL/GenBank/DDBJ whole genome shotgun (WGS) entry which is preliminary data.</text>
</comment>
<proteinExistence type="predicted"/>
<dbReference type="PANTHER" id="PTHR12136:SF41">
    <property type="entry name" value="PLECKSTRIN HOMOLOGY (PH) AND LIPID-BINDING START DOMAINS-CONTAINING PROTEIN"/>
    <property type="match status" value="1"/>
</dbReference>
<dbReference type="Pfam" id="PF07059">
    <property type="entry name" value="EDR2_C"/>
    <property type="match status" value="1"/>
</dbReference>
<protein>
    <submittedName>
        <fullName evidence="2">DUF1336 domain-containing protein</fullName>
    </submittedName>
</protein>
<organism evidence="2 3">
    <name type="scientific">Haematococcus lacustris</name>
    <name type="common">Green alga</name>
    <name type="synonym">Haematococcus pluvialis</name>
    <dbReference type="NCBI Taxonomy" id="44745"/>
    <lineage>
        <taxon>Eukaryota</taxon>
        <taxon>Viridiplantae</taxon>
        <taxon>Chlorophyta</taxon>
        <taxon>core chlorophytes</taxon>
        <taxon>Chlorophyceae</taxon>
        <taxon>CS clade</taxon>
        <taxon>Chlamydomonadales</taxon>
        <taxon>Haematococcaceae</taxon>
        <taxon>Haematococcus</taxon>
    </lineage>
</organism>
<dbReference type="InterPro" id="IPR045096">
    <property type="entry name" value="EDR2-like"/>
</dbReference>
<gene>
    <name evidence="2" type="ORF">HaLaN_06557</name>
</gene>
<reference evidence="2 3" key="1">
    <citation type="submission" date="2020-02" db="EMBL/GenBank/DDBJ databases">
        <title>Draft genome sequence of Haematococcus lacustris strain NIES-144.</title>
        <authorList>
            <person name="Morimoto D."/>
            <person name="Nakagawa S."/>
            <person name="Yoshida T."/>
            <person name="Sawayama S."/>
        </authorList>
    </citation>
    <scope>NUCLEOTIDE SEQUENCE [LARGE SCALE GENOMIC DNA]</scope>
    <source>
        <strain evidence="2 3">NIES-144</strain>
    </source>
</reference>
<dbReference type="InterPro" id="IPR009769">
    <property type="entry name" value="EDR2_C"/>
</dbReference>
<evidence type="ECO:0000313" key="3">
    <source>
        <dbReference type="Proteomes" id="UP000485058"/>
    </source>
</evidence>
<dbReference type="EMBL" id="BLLF01000375">
    <property type="protein sequence ID" value="GFH11115.1"/>
    <property type="molecule type" value="Genomic_DNA"/>
</dbReference>
<name>A0A699YP82_HAELA</name>
<dbReference type="PANTHER" id="PTHR12136">
    <property type="entry name" value="ENHANCED DISEASE RESISTANCE-RELATED"/>
    <property type="match status" value="1"/>
</dbReference>
<accession>A0A699YP82</accession>
<evidence type="ECO:0000259" key="1">
    <source>
        <dbReference type="Pfam" id="PF07059"/>
    </source>
</evidence>
<keyword evidence="3" id="KW-1185">Reference proteome</keyword>
<feature type="domain" description="Protein ENHANCED DISEASE RESISTANCE 2 C-terminal" evidence="1">
    <location>
        <begin position="22"/>
        <end position="237"/>
    </location>
</feature>
<evidence type="ECO:0000313" key="2">
    <source>
        <dbReference type="EMBL" id="GFH11115.1"/>
    </source>
</evidence>
<dbReference type="Proteomes" id="UP000485058">
    <property type="component" value="Unassembled WGS sequence"/>
</dbReference>
<dbReference type="AlphaFoldDB" id="A0A699YP82"/>